<sequence>MNPTLSIEELKLDLPRFHQRIKTLISKLGLDLSSYQADHIALRVNEQCLASELHQNWSLHGKVISDKEINGRPIVVIKETQSFSFGEWLVDCVELPYPAAKRYPHQGWEHVEFVVPSDATDADTYLSELLTMFPALADRWDTLASRGVKVKLSSPAGEGERIPNPTVAFKAGDVCIKLHPVSLEDVIASEK</sequence>
<dbReference type="PANTHER" id="PTHR37519:SF1">
    <property type="entry name" value="DIHYDROXYBIPHENYL DIOXYGENASE DOMAIN-CONTAINING PROTEIN"/>
    <property type="match status" value="1"/>
</dbReference>
<dbReference type="AlphaFoldDB" id="A0A1C3ERM9"/>
<evidence type="ECO:0000313" key="1">
    <source>
        <dbReference type="EMBL" id="ODA35848.1"/>
    </source>
</evidence>
<dbReference type="NCBIfam" id="NF008683">
    <property type="entry name" value="PRK11700.1-6"/>
    <property type="match status" value="1"/>
</dbReference>
<dbReference type="GO" id="GO:0005829">
    <property type="term" value="C:cytosol"/>
    <property type="evidence" value="ECO:0007669"/>
    <property type="project" value="TreeGrafter"/>
</dbReference>
<gene>
    <name evidence="1" type="ORF">A8L45_02085</name>
</gene>
<dbReference type="PANTHER" id="PTHR37519">
    <property type="match status" value="1"/>
</dbReference>
<dbReference type="OrthoDB" id="5689462at2"/>
<organism evidence="1 2">
    <name type="scientific">Veronia pacifica</name>
    <dbReference type="NCBI Taxonomy" id="1080227"/>
    <lineage>
        <taxon>Bacteria</taxon>
        <taxon>Pseudomonadati</taxon>
        <taxon>Pseudomonadota</taxon>
        <taxon>Gammaproteobacteria</taxon>
        <taxon>Vibrionales</taxon>
        <taxon>Vibrionaceae</taxon>
        <taxon>Veronia</taxon>
    </lineage>
</organism>
<dbReference type="InterPro" id="IPR029068">
    <property type="entry name" value="Glyas_Bleomycin-R_OHBP_Dase"/>
</dbReference>
<accession>A0A1C3ERM9</accession>
<evidence type="ECO:0000313" key="2">
    <source>
        <dbReference type="Proteomes" id="UP000094936"/>
    </source>
</evidence>
<dbReference type="SUPFAM" id="SSF54593">
    <property type="entry name" value="Glyoxalase/Bleomycin resistance protein/Dihydroxybiphenyl dioxygenase"/>
    <property type="match status" value="1"/>
</dbReference>
<protein>
    <recommendedName>
        <fullName evidence="3">VOC family protein</fullName>
    </recommendedName>
</protein>
<dbReference type="RefSeq" id="WP_068898718.1">
    <property type="nucleotide sequence ID" value="NZ_JBHUIF010000032.1"/>
</dbReference>
<dbReference type="Pfam" id="PF06185">
    <property type="entry name" value="YecM"/>
    <property type="match status" value="1"/>
</dbReference>
<dbReference type="InterPro" id="IPR010393">
    <property type="entry name" value="DUF991_YecM-like"/>
</dbReference>
<name>A0A1C3ERM9_9GAMM</name>
<keyword evidence="2" id="KW-1185">Reference proteome</keyword>
<dbReference type="EMBL" id="LYBM01000002">
    <property type="protein sequence ID" value="ODA35848.1"/>
    <property type="molecule type" value="Genomic_DNA"/>
</dbReference>
<proteinExistence type="predicted"/>
<dbReference type="STRING" id="1080227.A8L45_02085"/>
<comment type="caution">
    <text evidence="1">The sequence shown here is derived from an EMBL/GenBank/DDBJ whole genome shotgun (WGS) entry which is preliminary data.</text>
</comment>
<reference evidence="1 2" key="1">
    <citation type="submission" date="2016-05" db="EMBL/GenBank/DDBJ databases">
        <title>Genomic Taxonomy of the Vibrionaceae.</title>
        <authorList>
            <person name="Gomez-Gil B."/>
            <person name="Enciso-Ibarra J."/>
        </authorList>
    </citation>
    <scope>NUCLEOTIDE SEQUENCE [LARGE SCALE GENOMIC DNA]</scope>
    <source>
        <strain evidence="1 2">CAIM 1920</strain>
    </source>
</reference>
<dbReference type="Gene3D" id="3.10.180.10">
    <property type="entry name" value="2,3-Dihydroxybiphenyl 1,2-Dioxygenase, domain 1"/>
    <property type="match status" value="1"/>
</dbReference>
<evidence type="ECO:0008006" key="3">
    <source>
        <dbReference type="Google" id="ProtNLM"/>
    </source>
</evidence>
<dbReference type="Proteomes" id="UP000094936">
    <property type="component" value="Unassembled WGS sequence"/>
</dbReference>